<reference evidence="2" key="1">
    <citation type="submission" date="2016-10" db="EMBL/GenBank/DDBJ databases">
        <authorList>
            <person name="Varghese N."/>
            <person name="Submissions S."/>
        </authorList>
    </citation>
    <scope>NUCLEOTIDE SEQUENCE [LARGE SCALE GENOMIC DNA]</scope>
    <source>
        <strain evidence="2">CECT 8338</strain>
    </source>
</reference>
<dbReference type="RefSeq" id="WP_157719194.1">
    <property type="nucleotide sequence ID" value="NZ_LT629787.1"/>
</dbReference>
<sequence>MRRISFSRPKEKVRGATRRLKALDEWADQFEGYFPAEWSGQRYLDYRIPVLDRLVDPPTTKPEWQAQAVRAMFRALKNLNDAKPDTHSRVQIDLILTWPDLHGSTIIVFFDDAYRKGFYDKDDEWQKRIPSPIGNDGIPFEMPGGMRTERVRFMSRDYDGEEMTEWYTTHWYVCSAECS</sequence>
<keyword evidence="2" id="KW-1185">Reference proteome</keyword>
<evidence type="ECO:0008006" key="3">
    <source>
        <dbReference type="Google" id="ProtNLM"/>
    </source>
</evidence>
<dbReference type="EMBL" id="LT629787">
    <property type="protein sequence ID" value="SDU21116.1"/>
    <property type="molecule type" value="Genomic_DNA"/>
</dbReference>
<evidence type="ECO:0000313" key="1">
    <source>
        <dbReference type="EMBL" id="SDU21116.1"/>
    </source>
</evidence>
<name>A0A1H2GN59_9GAMM</name>
<dbReference type="Proteomes" id="UP000243924">
    <property type="component" value="Chromosome I"/>
</dbReference>
<protein>
    <recommendedName>
        <fullName evidence="3">DUF3916 domain-containing protein</fullName>
    </recommendedName>
</protein>
<dbReference type="AlphaFoldDB" id="A0A1H2GN59"/>
<dbReference type="OrthoDB" id="9181379at2"/>
<accession>A0A1H2GN59</accession>
<proteinExistence type="predicted"/>
<organism evidence="1 2">
    <name type="scientific">Halopseudomonas salegens</name>
    <dbReference type="NCBI Taxonomy" id="1434072"/>
    <lineage>
        <taxon>Bacteria</taxon>
        <taxon>Pseudomonadati</taxon>
        <taxon>Pseudomonadota</taxon>
        <taxon>Gammaproteobacteria</taxon>
        <taxon>Pseudomonadales</taxon>
        <taxon>Pseudomonadaceae</taxon>
        <taxon>Halopseudomonas</taxon>
    </lineage>
</organism>
<dbReference type="Pfam" id="PF13079">
    <property type="entry name" value="DUF3916"/>
    <property type="match status" value="1"/>
</dbReference>
<evidence type="ECO:0000313" key="2">
    <source>
        <dbReference type="Proteomes" id="UP000243924"/>
    </source>
</evidence>
<dbReference type="InterPro" id="IPR025075">
    <property type="entry name" value="DUF3916"/>
</dbReference>
<gene>
    <name evidence="1" type="ORF">SAMN05216210_2434</name>
</gene>